<dbReference type="Proteomes" id="UP001642409">
    <property type="component" value="Unassembled WGS sequence"/>
</dbReference>
<dbReference type="EMBL" id="CATOUU010001010">
    <property type="protein sequence ID" value="CAI9967030.1"/>
    <property type="molecule type" value="Genomic_DNA"/>
</dbReference>
<proteinExistence type="predicted"/>
<dbReference type="AlphaFoldDB" id="A0AA86UPY3"/>
<evidence type="ECO:0000313" key="2">
    <source>
        <dbReference type="EMBL" id="CAL6025164.1"/>
    </source>
</evidence>
<reference evidence="1" key="1">
    <citation type="submission" date="2023-06" db="EMBL/GenBank/DDBJ databases">
        <authorList>
            <person name="Kurt Z."/>
        </authorList>
    </citation>
    <scope>NUCLEOTIDE SEQUENCE</scope>
</reference>
<comment type="caution">
    <text evidence="1">The sequence shown here is derived from an EMBL/GenBank/DDBJ whole genome shotgun (WGS) entry which is preliminary data.</text>
</comment>
<sequence>MLNSEQPQVNDDLKALKSQQFELVEIKGGNSQFKSDLINEIKCITNIKCIQINNCTIDLATIQGNYQKMVIRNCTLTNSATNQLCVQHLTIQSKCSLKQFLNGSFEMIDVISVDQDRMVDLSECNSLNSQLNSLKLSNVRLDLGLLQGIWSYVEIKNCSISGNFTNKFQCTDLVYHVTESEQRINKIMECRPKRLQLYYERNYSIQFQHLDNIQMCRVDITFKSCNIDFDQLKGTYNKLEFNDCQFTGCCSKTGLYCQNLVFQRSYPYQHNISNLKSQMCTIQRIRRYNVKIVSFPQSQQIKVENSYLTLQENASVHTLILQDVDIEQLTFQLFKNLNVLKCIGKKNQQIFNLERIIMKRAKFTAKQETDSKLINKIDKDSNLKFKHIVKMEEDIEYLKYLLESVQLAAE</sequence>
<organism evidence="1">
    <name type="scientific">Hexamita inflata</name>
    <dbReference type="NCBI Taxonomy" id="28002"/>
    <lineage>
        <taxon>Eukaryota</taxon>
        <taxon>Metamonada</taxon>
        <taxon>Diplomonadida</taxon>
        <taxon>Hexamitidae</taxon>
        <taxon>Hexamitinae</taxon>
        <taxon>Hexamita</taxon>
    </lineage>
</organism>
<reference evidence="2 3" key="2">
    <citation type="submission" date="2024-07" db="EMBL/GenBank/DDBJ databases">
        <authorList>
            <person name="Akdeniz Z."/>
        </authorList>
    </citation>
    <scope>NUCLEOTIDE SEQUENCE [LARGE SCALE GENOMIC DNA]</scope>
</reference>
<accession>A0AA86UPY3</accession>
<protein>
    <submittedName>
        <fullName evidence="2">Hypothetical_protein</fullName>
    </submittedName>
</protein>
<evidence type="ECO:0000313" key="3">
    <source>
        <dbReference type="Proteomes" id="UP001642409"/>
    </source>
</evidence>
<name>A0AA86UPY3_9EUKA</name>
<dbReference type="EMBL" id="CAXDID020000097">
    <property type="protein sequence ID" value="CAL6025164.1"/>
    <property type="molecule type" value="Genomic_DNA"/>
</dbReference>
<keyword evidence="3" id="KW-1185">Reference proteome</keyword>
<evidence type="ECO:0000313" key="1">
    <source>
        <dbReference type="EMBL" id="CAI9967030.1"/>
    </source>
</evidence>
<gene>
    <name evidence="2" type="ORF">HINF_LOCUS30002</name>
    <name evidence="1" type="ORF">HINF_LOCUS54675</name>
</gene>